<dbReference type="EMBL" id="SNSC02000012">
    <property type="protein sequence ID" value="TID19472.1"/>
    <property type="molecule type" value="Genomic_DNA"/>
</dbReference>
<feature type="compositionally biased region" description="Low complexity" evidence="1">
    <location>
        <begin position="22"/>
        <end position="59"/>
    </location>
</feature>
<feature type="compositionally biased region" description="Polar residues" evidence="1">
    <location>
        <begin position="61"/>
        <end position="91"/>
    </location>
</feature>
<dbReference type="PANTHER" id="PTHR28265:SF1">
    <property type="entry name" value="MAINTENANCE OF TELOMERE CAPPING PROTEIN 1"/>
    <property type="match status" value="1"/>
</dbReference>
<dbReference type="OrthoDB" id="5594977at2759"/>
<feature type="compositionally biased region" description="Basic and acidic residues" evidence="1">
    <location>
        <begin position="120"/>
        <end position="139"/>
    </location>
</feature>
<evidence type="ECO:0008006" key="4">
    <source>
        <dbReference type="Google" id="ProtNLM"/>
    </source>
</evidence>
<keyword evidence="3" id="KW-1185">Reference proteome</keyword>
<protein>
    <recommendedName>
        <fullName evidence="4">Maintenance of telomere capping protein 1</fullName>
    </recommendedName>
</protein>
<name>A0A4Z1NWJ8_9PEZI</name>
<dbReference type="Pfam" id="PF10310">
    <property type="entry name" value="DUF5427"/>
    <property type="match status" value="1"/>
</dbReference>
<organism evidence="2 3">
    <name type="scientific">Venturia nashicola</name>
    <dbReference type="NCBI Taxonomy" id="86259"/>
    <lineage>
        <taxon>Eukaryota</taxon>
        <taxon>Fungi</taxon>
        <taxon>Dikarya</taxon>
        <taxon>Ascomycota</taxon>
        <taxon>Pezizomycotina</taxon>
        <taxon>Dothideomycetes</taxon>
        <taxon>Pleosporomycetidae</taxon>
        <taxon>Venturiales</taxon>
        <taxon>Venturiaceae</taxon>
        <taxon>Venturia</taxon>
    </lineage>
</organism>
<evidence type="ECO:0000256" key="1">
    <source>
        <dbReference type="SAM" id="MobiDB-lite"/>
    </source>
</evidence>
<evidence type="ECO:0000313" key="2">
    <source>
        <dbReference type="EMBL" id="TID19472.1"/>
    </source>
</evidence>
<gene>
    <name evidence="2" type="ORF">E6O75_ATG06810</name>
</gene>
<evidence type="ECO:0000313" key="3">
    <source>
        <dbReference type="Proteomes" id="UP000298493"/>
    </source>
</evidence>
<feature type="compositionally biased region" description="Basic and acidic residues" evidence="1">
    <location>
        <begin position="92"/>
        <end position="106"/>
    </location>
</feature>
<accession>A0A4Z1NWJ8</accession>
<dbReference type="InterPro" id="IPR018814">
    <property type="entry name" value="DUF5427"/>
</dbReference>
<dbReference type="AlphaFoldDB" id="A0A4Z1NWJ8"/>
<sequence>MAQKKALTDEELLAQFEDLGGKKTAPAPAAAKGAKSTPTKSNAPLAAEDPLAELENLANFKPTSRPNTPKLSLNQRNQGGVATPSSTGSARTSEEKPRNLPRKSAESARSYHQGLTPTSEEERAQEEAQHARAQVEQEAKAAASSAGGWGGWFSGITAAASAAAKQAEAAVKEIQKNEEAQKWAEQMRGNVGALRGLGGDLRSRALPTFTNLINTLAPPISQHERLQIHITHDLVGYPSLDPTIYSIFSRVMSQVEGGDLLVIQRGSESGHRRASDVGFRGGSSGWNDGPWWRDGGVKRDLGTVQGLREGTKLVRISAESYSNEFFAARGGVEEAAKQATQILSETNPVRSSDIFLAIQAIGYEMDGDLFAGPTEEKAETGLQETEEKDEVIAFAVYLHDPIHGISFKAISQAFPKKWAQWMDAENVSGPDNQLPEEIVEIIQSGGVDPREWVSEWLEEIISLAVGVVAQRYVARRMGVGEGGIGRGKAPRQELADVGPDEAARAGINYA</sequence>
<dbReference type="Proteomes" id="UP000298493">
    <property type="component" value="Unassembled WGS sequence"/>
</dbReference>
<comment type="caution">
    <text evidence="2">The sequence shown here is derived from an EMBL/GenBank/DDBJ whole genome shotgun (WGS) entry which is preliminary data.</text>
</comment>
<reference evidence="2 3" key="1">
    <citation type="submission" date="2019-04" db="EMBL/GenBank/DDBJ databases">
        <title>High contiguity whole genome sequence and gene annotation resource for two Venturia nashicola isolates.</title>
        <authorList>
            <person name="Prokchorchik M."/>
            <person name="Won K."/>
            <person name="Lee Y."/>
            <person name="Choi E.D."/>
            <person name="Segonzac C."/>
            <person name="Sohn K.H."/>
        </authorList>
    </citation>
    <scope>NUCLEOTIDE SEQUENCE [LARGE SCALE GENOMIC DNA]</scope>
    <source>
        <strain evidence="2 3">PRI2</strain>
    </source>
</reference>
<proteinExistence type="predicted"/>
<dbReference type="STRING" id="86259.A0A4Z1NWJ8"/>
<dbReference type="PANTHER" id="PTHR28265">
    <property type="entry name" value="MAINTENANCE OF TELOMERE CAPPING PROTEIN 1"/>
    <property type="match status" value="1"/>
</dbReference>
<feature type="region of interest" description="Disordered" evidence="1">
    <location>
        <begin position="18"/>
        <end position="141"/>
    </location>
</feature>